<dbReference type="KEGG" id="rid:RIdsm_04508"/>
<evidence type="ECO:0000256" key="2">
    <source>
        <dbReference type="ARBA" id="ARBA00022692"/>
    </source>
</evidence>
<organism evidence="5 6">
    <name type="scientific">Roseovarius indicus</name>
    <dbReference type="NCBI Taxonomy" id="540747"/>
    <lineage>
        <taxon>Bacteria</taxon>
        <taxon>Pseudomonadati</taxon>
        <taxon>Pseudomonadota</taxon>
        <taxon>Alphaproteobacteria</taxon>
        <taxon>Rhodobacterales</taxon>
        <taxon>Roseobacteraceae</taxon>
        <taxon>Roseovarius</taxon>
    </lineage>
</organism>
<reference evidence="5 6" key="1">
    <citation type="submission" date="2018-08" db="EMBL/GenBank/DDBJ databases">
        <title>Genetic Globetrotter - A new plasmid hitch-hiking vast phylogenetic and geographic distances.</title>
        <authorList>
            <person name="Vollmers J."/>
            <person name="Petersen J."/>
        </authorList>
    </citation>
    <scope>NUCLEOTIDE SEQUENCE [LARGE SCALE GENOMIC DNA]</scope>
    <source>
        <strain evidence="5 6">DSM 26383</strain>
    </source>
</reference>
<dbReference type="GO" id="GO:0016757">
    <property type="term" value="F:glycosyltransferase activity"/>
    <property type="evidence" value="ECO:0007669"/>
    <property type="project" value="TreeGrafter"/>
</dbReference>
<dbReference type="GO" id="GO:0016020">
    <property type="term" value="C:membrane"/>
    <property type="evidence" value="ECO:0007669"/>
    <property type="project" value="UniProtKB-SubCell"/>
</dbReference>
<comment type="subcellular location">
    <subcellularLocation>
        <location evidence="1">Membrane</location>
        <topology evidence="1">Single-pass membrane protein</topology>
    </subcellularLocation>
</comment>
<dbReference type="EMBL" id="CP031598">
    <property type="protein sequence ID" value="QEW28670.1"/>
    <property type="molecule type" value="Genomic_DNA"/>
</dbReference>
<dbReference type="RefSeq" id="WP_057820379.1">
    <property type="nucleotide sequence ID" value="NZ_CP031598.1"/>
</dbReference>
<sequence length="360" mass="41053">MASDQKERFLIVTTMKNEAPFMLEWIAYNRAIGYDDFLIYTNDCTDGTDAIAMRLEELGLAAHIDNNDRKIGRKGAELSPQRAALRLATDHPRYKAADWVICSDADEFINLRTGRTLPDLVNACGPADAISVCWKLFGNGLHRHYEDIPLTEQFFSCAPESGFTNFRGAGIKTLFRNNGAFHRMGVHRPKVNAGRAPDPEKPYAHVTWRDAGGQQVDGDTITWRTWAGFTHTHARLHHYAIRSADSFLVKRDRGRTNHVHVDQGREYFDAMNTNHTRDYSILRHTPGMLQELMKLHSDPVLKDLHRQAVAWHRAKIADIKSRPDWRDFIEMVYTHPGIKRPTAKPAGQPEPEPEEEFADD</sequence>
<name>A0A5P3AJ50_9RHOB</name>
<evidence type="ECO:0000313" key="5">
    <source>
        <dbReference type="EMBL" id="QEW28670.1"/>
    </source>
</evidence>
<evidence type="ECO:0000256" key="3">
    <source>
        <dbReference type="ARBA" id="ARBA00022989"/>
    </source>
</evidence>
<proteinExistence type="predicted"/>
<dbReference type="GO" id="GO:0005737">
    <property type="term" value="C:cytoplasm"/>
    <property type="evidence" value="ECO:0007669"/>
    <property type="project" value="TreeGrafter"/>
</dbReference>
<dbReference type="OrthoDB" id="4964299at2"/>
<keyword evidence="3" id="KW-0472">Membrane</keyword>
<dbReference type="Pfam" id="PF13704">
    <property type="entry name" value="Glyco_tranf_2_4"/>
    <property type="match status" value="1"/>
</dbReference>
<feature type="compositionally biased region" description="Acidic residues" evidence="4">
    <location>
        <begin position="351"/>
        <end position="360"/>
    </location>
</feature>
<dbReference type="Proteomes" id="UP000325785">
    <property type="component" value="Chromosome"/>
</dbReference>
<dbReference type="PANTHER" id="PTHR21461">
    <property type="entry name" value="GLYCOSYLTRANSFERASE FAMILY 92 PROTEIN"/>
    <property type="match status" value="1"/>
</dbReference>
<gene>
    <name evidence="5" type="ORF">RIdsm_04508</name>
</gene>
<accession>A0A5P3AJ50</accession>
<keyword evidence="3" id="KW-1133">Transmembrane helix</keyword>
<keyword evidence="2" id="KW-0812">Transmembrane</keyword>
<feature type="region of interest" description="Disordered" evidence="4">
    <location>
        <begin position="338"/>
        <end position="360"/>
    </location>
</feature>
<evidence type="ECO:0000313" key="6">
    <source>
        <dbReference type="Proteomes" id="UP000325785"/>
    </source>
</evidence>
<evidence type="ECO:0000256" key="4">
    <source>
        <dbReference type="SAM" id="MobiDB-lite"/>
    </source>
</evidence>
<evidence type="ECO:0000256" key="1">
    <source>
        <dbReference type="ARBA" id="ARBA00004167"/>
    </source>
</evidence>
<evidence type="ECO:0008006" key="7">
    <source>
        <dbReference type="Google" id="ProtNLM"/>
    </source>
</evidence>
<dbReference type="AlphaFoldDB" id="A0A5P3AJ50"/>
<protein>
    <recommendedName>
        <fullName evidence="7">Glycosyl transferase family 2</fullName>
    </recommendedName>
</protein>
<dbReference type="PANTHER" id="PTHR21461:SF69">
    <property type="entry name" value="GLYCOSYLTRANSFERASE FAMILY 92 PROTEIN"/>
    <property type="match status" value="1"/>
</dbReference>